<dbReference type="PANTHER" id="PTHR22808">
    <property type="entry name" value="NCL1 YEAST -RELATED NOL1/NOP2/FMU SUN DOMAIN-CONTAINING"/>
    <property type="match status" value="1"/>
</dbReference>
<keyword evidence="7 9" id="KW-0694">RNA-binding</keyword>
<evidence type="ECO:0000256" key="8">
    <source>
        <dbReference type="ARBA" id="ARBA00023242"/>
    </source>
</evidence>
<dbReference type="Pfam" id="PF01189">
    <property type="entry name" value="Methyltr_RsmB-F"/>
    <property type="match status" value="2"/>
</dbReference>
<dbReference type="InterPro" id="IPR001678">
    <property type="entry name" value="MeTrfase_RsmB-F_NOP2_dom"/>
</dbReference>
<evidence type="ECO:0000256" key="9">
    <source>
        <dbReference type="PROSITE-ProRule" id="PRU01023"/>
    </source>
</evidence>
<feature type="binding site" evidence="9">
    <location>
        <position position="191"/>
    </location>
    <ligand>
        <name>S-adenosyl-L-methionine</name>
        <dbReference type="ChEBI" id="CHEBI:59789"/>
    </ligand>
</feature>
<proteinExistence type="inferred from homology"/>
<feature type="binding site" evidence="9">
    <location>
        <position position="218"/>
    </location>
    <ligand>
        <name>S-adenosyl-L-methionine</name>
        <dbReference type="ChEBI" id="CHEBI:59789"/>
    </ligand>
</feature>
<dbReference type="PRINTS" id="PR02008">
    <property type="entry name" value="RCMTFAMILY"/>
</dbReference>
<evidence type="ECO:0000256" key="2">
    <source>
        <dbReference type="ARBA" id="ARBA00022555"/>
    </source>
</evidence>
<keyword evidence="5 9" id="KW-0949">S-adenosyl-L-methionine</keyword>
<dbReference type="GO" id="GO:0016428">
    <property type="term" value="F:tRNA (cytidine-5-)-methyltransferase activity"/>
    <property type="evidence" value="ECO:0007669"/>
    <property type="project" value="InterPro"/>
</dbReference>
<evidence type="ECO:0000256" key="6">
    <source>
        <dbReference type="ARBA" id="ARBA00022694"/>
    </source>
</evidence>
<comment type="caution">
    <text evidence="11">The sequence shown here is derived from an EMBL/GenBank/DDBJ whole genome shotgun (WGS) entry which is preliminary data.</text>
</comment>
<dbReference type="GO" id="GO:0000049">
    <property type="term" value="F:tRNA binding"/>
    <property type="evidence" value="ECO:0007669"/>
    <property type="project" value="UniProtKB-KW"/>
</dbReference>
<feature type="domain" description="SAM-dependent MTase RsmB/NOP-type" evidence="10">
    <location>
        <begin position="55"/>
        <end position="389"/>
    </location>
</feature>
<dbReference type="InterPro" id="IPR057285">
    <property type="entry name" value="Pre-PUA_NSUN2"/>
</dbReference>
<feature type="active site" description="Nucleophile" evidence="9">
    <location>
        <position position="283"/>
    </location>
</feature>
<accession>A0A9N8ZZI4</accession>
<dbReference type="Pfam" id="PF25376">
    <property type="entry name" value="Pre-PUA_NSUN2"/>
    <property type="match status" value="1"/>
</dbReference>
<dbReference type="OrthoDB" id="6093671at2759"/>
<feature type="binding site" evidence="9">
    <location>
        <begin position="163"/>
        <end position="169"/>
    </location>
    <ligand>
        <name>S-adenosyl-L-methionine</name>
        <dbReference type="ChEBI" id="CHEBI:59789"/>
    </ligand>
</feature>
<dbReference type="InterPro" id="IPR023267">
    <property type="entry name" value="RCMT"/>
</dbReference>
<comment type="subcellular location">
    <subcellularLocation>
        <location evidence="1">Nucleus</location>
    </subcellularLocation>
</comment>
<keyword evidence="2" id="KW-0820">tRNA-binding</keyword>
<evidence type="ECO:0000256" key="3">
    <source>
        <dbReference type="ARBA" id="ARBA00022603"/>
    </source>
</evidence>
<evidence type="ECO:0000256" key="7">
    <source>
        <dbReference type="ARBA" id="ARBA00022884"/>
    </source>
</evidence>
<dbReference type="SUPFAM" id="SSF53335">
    <property type="entry name" value="S-adenosyl-L-methionine-dependent methyltransferases"/>
    <property type="match status" value="1"/>
</dbReference>
<keyword evidence="12" id="KW-1185">Reference proteome</keyword>
<keyword evidence="3 9" id="KW-0489">Methyltransferase</keyword>
<evidence type="ECO:0000313" key="11">
    <source>
        <dbReference type="EMBL" id="CAG8513683.1"/>
    </source>
</evidence>
<protein>
    <submittedName>
        <fullName evidence="11">4054_t:CDS:1</fullName>
    </submittedName>
</protein>
<sequence length="594" mass="68580">MLSMPIIDVLQPSEGEQQQGRQHIPFDDIVRENEAFVNYYKIQNIISDETEWNKFLEVIKITLPTSFRITGSRSQAFELRDLMKNEYVPKLNKIQFGDDKRCEAPKPLLWYPDELAWQHSAPRSIIKKEPEFQSFHKCRQEAVSMTPPLFLDVKPDHWVLDMCAAPGSKTTQILEAIHINDTHTGIVIANDADAKRSHMLVHQAKRLKSPCLMVTNHDAVQFPGIYVQQDTFGKLKPIQFDHGTLRKNYIIWKNWGIGNAIVKILLRGAQLVKENGRIVYSTCSLNPLENEAVIAEVLRRCRGNLQLVDVSDQLPELKRAPGLTTWKVMNKENRWVDKLEDINPRYRKKYEKSLWPPPNVNELNLERCIRIYPHFQDTGGFFIAILQKTGPITDISDFNISNNDDNINNDNNIININDNIIDNDNIISNDINNDGQKDFPFNQLLVRSTNEKNKTIYLVSESVKRVLEASDSKRLRIVNTGIRTFTRQEVNNEIKFIKFGLDDLKTLLSEPTPLIESFSDNIKEKLNQLDIGCIVIYIEHGKGLDKIILPVWRAAVSLNLLYRKEERKALELRIQRYIQRTTSATITKDNEVDI</sequence>
<dbReference type="PROSITE" id="PS51686">
    <property type="entry name" value="SAM_MT_RSMB_NOP"/>
    <property type="match status" value="1"/>
</dbReference>
<dbReference type="InterPro" id="IPR023270">
    <property type="entry name" value="RCMT_NCL1"/>
</dbReference>
<comment type="caution">
    <text evidence="9">Lacks conserved residue(s) required for the propagation of feature annotation.</text>
</comment>
<evidence type="ECO:0000256" key="1">
    <source>
        <dbReference type="ARBA" id="ARBA00004123"/>
    </source>
</evidence>
<evidence type="ECO:0000259" key="10">
    <source>
        <dbReference type="PROSITE" id="PS51686"/>
    </source>
</evidence>
<dbReference type="Pfam" id="PF25378">
    <property type="entry name" value="PUA_NSUN2"/>
    <property type="match status" value="1"/>
</dbReference>
<reference evidence="11" key="1">
    <citation type="submission" date="2021-06" db="EMBL/GenBank/DDBJ databases">
        <authorList>
            <person name="Kallberg Y."/>
            <person name="Tangrot J."/>
            <person name="Rosling A."/>
        </authorList>
    </citation>
    <scope>NUCLEOTIDE SEQUENCE</scope>
    <source>
        <strain evidence="11">AZ414A</strain>
    </source>
</reference>
<dbReference type="GO" id="GO:0030488">
    <property type="term" value="P:tRNA methylation"/>
    <property type="evidence" value="ECO:0007669"/>
    <property type="project" value="TreeGrafter"/>
</dbReference>
<evidence type="ECO:0000313" key="12">
    <source>
        <dbReference type="Proteomes" id="UP000789706"/>
    </source>
</evidence>
<dbReference type="PANTHER" id="PTHR22808:SF1">
    <property type="entry name" value="RNA CYTOSINE-C(5)-METHYLTRANSFERASE NSUN2-RELATED"/>
    <property type="match status" value="1"/>
</dbReference>
<keyword evidence="4 9" id="KW-0808">Transferase</keyword>
<dbReference type="AlphaFoldDB" id="A0A9N8ZZI4"/>
<evidence type="ECO:0000256" key="5">
    <source>
        <dbReference type="ARBA" id="ARBA00022691"/>
    </source>
</evidence>
<dbReference type="InterPro" id="IPR029063">
    <property type="entry name" value="SAM-dependent_MTases_sf"/>
</dbReference>
<dbReference type="InterPro" id="IPR049560">
    <property type="entry name" value="MeTrfase_RsmB-F_NOP2_cat"/>
</dbReference>
<dbReference type="PRINTS" id="PR02011">
    <property type="entry name" value="RCMTNCL1"/>
</dbReference>
<comment type="similarity">
    <text evidence="9">Belongs to the class I-like SAM-binding methyltransferase superfamily. RsmB/NOP family.</text>
</comment>
<gene>
    <name evidence="11" type="ORF">DEBURN_LOCUS5307</name>
</gene>
<dbReference type="GO" id="GO:0005737">
    <property type="term" value="C:cytoplasm"/>
    <property type="evidence" value="ECO:0007669"/>
    <property type="project" value="TreeGrafter"/>
</dbReference>
<dbReference type="Proteomes" id="UP000789706">
    <property type="component" value="Unassembled WGS sequence"/>
</dbReference>
<dbReference type="GO" id="GO:0005634">
    <property type="term" value="C:nucleus"/>
    <property type="evidence" value="ECO:0007669"/>
    <property type="project" value="UniProtKB-SubCell"/>
</dbReference>
<keyword evidence="8" id="KW-0539">Nucleus</keyword>
<keyword evidence="6" id="KW-0819">tRNA processing</keyword>
<dbReference type="Gene3D" id="3.40.50.150">
    <property type="entry name" value="Vaccinia Virus protein VP39"/>
    <property type="match status" value="1"/>
</dbReference>
<dbReference type="InterPro" id="IPR057286">
    <property type="entry name" value="PUA_NSUN2"/>
</dbReference>
<name>A0A9N8ZZI4_9GLOM</name>
<evidence type="ECO:0000256" key="4">
    <source>
        <dbReference type="ARBA" id="ARBA00022679"/>
    </source>
</evidence>
<dbReference type="EMBL" id="CAJVPK010000463">
    <property type="protein sequence ID" value="CAG8513683.1"/>
    <property type="molecule type" value="Genomic_DNA"/>
</dbReference>
<organism evidence="11 12">
    <name type="scientific">Diversispora eburnea</name>
    <dbReference type="NCBI Taxonomy" id="1213867"/>
    <lineage>
        <taxon>Eukaryota</taxon>
        <taxon>Fungi</taxon>
        <taxon>Fungi incertae sedis</taxon>
        <taxon>Mucoromycota</taxon>
        <taxon>Glomeromycotina</taxon>
        <taxon>Glomeromycetes</taxon>
        <taxon>Diversisporales</taxon>
        <taxon>Diversisporaceae</taxon>
        <taxon>Diversispora</taxon>
    </lineage>
</organism>